<dbReference type="STRING" id="1314778.A0A5C3NUK4"/>
<name>A0A5C3NUK4_9APHY</name>
<dbReference type="EMBL" id="ML211815">
    <property type="protein sequence ID" value="TFK80247.1"/>
    <property type="molecule type" value="Genomic_DNA"/>
</dbReference>
<keyword evidence="2" id="KW-1185">Reference proteome</keyword>
<sequence length="216" mass="24780">MWKIAKRGTKRQAVFHSVGVWCWNSHLETGNFVPVGETAPEWLSEGRIQSSPSSLCQLSYGLDTENDKSLWHAQKAFEKFVTSREGFNAHNKQRRQWQSGQEGNDGTFILTSPIFCKRTPYTRTKEARIRYKLHEWIAAATQEDSEYFANPDRPKIGELRGDKVVDIKTCTPPGPKVGDVVWFSFVVDVFIGRQYWVTNMVPLEFIRVGRLAPDLL</sequence>
<protein>
    <submittedName>
        <fullName evidence="1">Uncharacterized protein</fullName>
    </submittedName>
</protein>
<dbReference type="Proteomes" id="UP000308197">
    <property type="component" value="Unassembled WGS sequence"/>
</dbReference>
<gene>
    <name evidence="1" type="ORF">K466DRAFT_504219</name>
</gene>
<accession>A0A5C3NUK4</accession>
<feature type="non-terminal residue" evidence="1">
    <location>
        <position position="216"/>
    </location>
</feature>
<proteinExistence type="predicted"/>
<dbReference type="AlphaFoldDB" id="A0A5C3NUK4"/>
<evidence type="ECO:0000313" key="2">
    <source>
        <dbReference type="Proteomes" id="UP000308197"/>
    </source>
</evidence>
<reference evidence="1 2" key="1">
    <citation type="journal article" date="2019" name="Nat. Ecol. Evol.">
        <title>Megaphylogeny resolves global patterns of mushroom evolution.</title>
        <authorList>
            <person name="Varga T."/>
            <person name="Krizsan K."/>
            <person name="Foldi C."/>
            <person name="Dima B."/>
            <person name="Sanchez-Garcia M."/>
            <person name="Sanchez-Ramirez S."/>
            <person name="Szollosi G.J."/>
            <person name="Szarkandi J.G."/>
            <person name="Papp V."/>
            <person name="Albert L."/>
            <person name="Andreopoulos W."/>
            <person name="Angelini C."/>
            <person name="Antonin V."/>
            <person name="Barry K.W."/>
            <person name="Bougher N.L."/>
            <person name="Buchanan P."/>
            <person name="Buyck B."/>
            <person name="Bense V."/>
            <person name="Catcheside P."/>
            <person name="Chovatia M."/>
            <person name="Cooper J."/>
            <person name="Damon W."/>
            <person name="Desjardin D."/>
            <person name="Finy P."/>
            <person name="Geml J."/>
            <person name="Haridas S."/>
            <person name="Hughes K."/>
            <person name="Justo A."/>
            <person name="Karasinski D."/>
            <person name="Kautmanova I."/>
            <person name="Kiss B."/>
            <person name="Kocsube S."/>
            <person name="Kotiranta H."/>
            <person name="LaButti K.M."/>
            <person name="Lechner B.E."/>
            <person name="Liimatainen K."/>
            <person name="Lipzen A."/>
            <person name="Lukacs Z."/>
            <person name="Mihaltcheva S."/>
            <person name="Morgado L.N."/>
            <person name="Niskanen T."/>
            <person name="Noordeloos M.E."/>
            <person name="Ohm R.A."/>
            <person name="Ortiz-Santana B."/>
            <person name="Ovrebo C."/>
            <person name="Racz N."/>
            <person name="Riley R."/>
            <person name="Savchenko A."/>
            <person name="Shiryaev A."/>
            <person name="Soop K."/>
            <person name="Spirin V."/>
            <person name="Szebenyi C."/>
            <person name="Tomsovsky M."/>
            <person name="Tulloss R.E."/>
            <person name="Uehling J."/>
            <person name="Grigoriev I.V."/>
            <person name="Vagvolgyi C."/>
            <person name="Papp T."/>
            <person name="Martin F.M."/>
            <person name="Miettinen O."/>
            <person name="Hibbett D.S."/>
            <person name="Nagy L.G."/>
        </authorList>
    </citation>
    <scope>NUCLEOTIDE SEQUENCE [LARGE SCALE GENOMIC DNA]</scope>
    <source>
        <strain evidence="1 2">HHB13444</strain>
    </source>
</reference>
<dbReference type="InParanoid" id="A0A5C3NUK4"/>
<organism evidence="1 2">
    <name type="scientific">Polyporus arcularius HHB13444</name>
    <dbReference type="NCBI Taxonomy" id="1314778"/>
    <lineage>
        <taxon>Eukaryota</taxon>
        <taxon>Fungi</taxon>
        <taxon>Dikarya</taxon>
        <taxon>Basidiomycota</taxon>
        <taxon>Agaricomycotina</taxon>
        <taxon>Agaricomycetes</taxon>
        <taxon>Polyporales</taxon>
        <taxon>Polyporaceae</taxon>
        <taxon>Polyporus</taxon>
    </lineage>
</organism>
<evidence type="ECO:0000313" key="1">
    <source>
        <dbReference type="EMBL" id="TFK80247.1"/>
    </source>
</evidence>